<evidence type="ECO:0000313" key="3">
    <source>
        <dbReference type="Proteomes" id="UP000532247"/>
    </source>
</evidence>
<organism evidence="2 3">
    <name type="scientific">Vibrio alginolyticus</name>
    <dbReference type="NCBI Taxonomy" id="663"/>
    <lineage>
        <taxon>Bacteria</taxon>
        <taxon>Pseudomonadati</taxon>
        <taxon>Pseudomonadota</taxon>
        <taxon>Gammaproteobacteria</taxon>
        <taxon>Vibrionales</taxon>
        <taxon>Vibrionaceae</taxon>
        <taxon>Vibrio</taxon>
    </lineage>
</organism>
<dbReference type="PANTHER" id="PTHR45856:SF24">
    <property type="entry name" value="FUNGAL LIPASE-LIKE DOMAIN-CONTAINING PROTEIN"/>
    <property type="match status" value="1"/>
</dbReference>
<dbReference type="Proteomes" id="UP000532247">
    <property type="component" value="Unassembled WGS sequence"/>
</dbReference>
<proteinExistence type="predicted"/>
<dbReference type="InterPro" id="IPR051218">
    <property type="entry name" value="Sec_MonoDiacylglyc_Lipase"/>
</dbReference>
<dbReference type="Gene3D" id="3.40.50.1820">
    <property type="entry name" value="alpha/beta hydrolase"/>
    <property type="match status" value="1"/>
</dbReference>
<evidence type="ECO:0000259" key="1">
    <source>
        <dbReference type="Pfam" id="PF01764"/>
    </source>
</evidence>
<comment type="caution">
    <text evidence="2">The sequence shown here is derived from an EMBL/GenBank/DDBJ whole genome shotgun (WGS) entry which is preliminary data.</text>
</comment>
<dbReference type="CDD" id="cd00519">
    <property type="entry name" value="Lipase_3"/>
    <property type="match status" value="1"/>
</dbReference>
<gene>
    <name evidence="2" type="ORF">F0254_08150</name>
</gene>
<dbReference type="GO" id="GO:0006629">
    <property type="term" value="P:lipid metabolic process"/>
    <property type="evidence" value="ECO:0007669"/>
    <property type="project" value="InterPro"/>
</dbReference>
<protein>
    <submittedName>
        <fullName evidence="2">Lipase family protein</fullName>
    </submittedName>
</protein>
<dbReference type="InterPro" id="IPR002921">
    <property type="entry name" value="Fungal_lipase-type"/>
</dbReference>
<reference evidence="2 3" key="1">
    <citation type="submission" date="2019-09" db="EMBL/GenBank/DDBJ databases">
        <title>Draft genome sequencing and comparative genomics of hatchery-associated Vibrios.</title>
        <authorList>
            <person name="Kehlet-Delgado H."/>
            <person name="Mueller R.S."/>
        </authorList>
    </citation>
    <scope>NUCLEOTIDE SEQUENCE [LARGE SCALE GENOMIC DNA]</scope>
    <source>
        <strain evidence="2 3">081416A</strain>
    </source>
</reference>
<feature type="domain" description="Fungal lipase-type" evidence="1">
    <location>
        <begin position="92"/>
        <end position="219"/>
    </location>
</feature>
<accession>A0A7Y4B184</accession>
<dbReference type="InterPro" id="IPR029058">
    <property type="entry name" value="AB_hydrolase_fold"/>
</dbReference>
<dbReference type="RefSeq" id="WP_115386625.1">
    <property type="nucleotide sequence ID" value="NZ_AP023188.1"/>
</dbReference>
<dbReference type="Pfam" id="PF01764">
    <property type="entry name" value="Lipase_3"/>
    <property type="match status" value="1"/>
</dbReference>
<dbReference type="PANTHER" id="PTHR45856">
    <property type="entry name" value="ALPHA/BETA-HYDROLASES SUPERFAMILY PROTEIN"/>
    <property type="match status" value="1"/>
</dbReference>
<sequence length="398" mass="43839">MAKLTPKMASEIADIPYKAYENNGRFIMPGKNSFSNHFSFSEDDVFDGFTGGVAGLSNVPVLRKVIPGLMRTSEAFAVVGTGKGSTFENEIVISIRGTQNANDWITNANIGVKGSPNGSPAHAGFNNCFQSLSPKLKQYIMQMNPKPKRIHCVGHSLGGALASLCADWVRNEMKVRTTLYTFGAPRVGLEAYARSSEKLNDGVYRCTHGADPVPKIPLWPFIHAPISTGEYRLDSGTGLSISAHLMARNKNPGYLNTASSDSWGALKRKSNDHLFTPIRLKYEQRNQASFSEYWADRIQGALITYLKDVALLSTVTIQAGVIAGLTFYDWLSRKLEAVAKSSKRNKEQLKGLLGHMLVFAGHYGTIIEDLSARFIRWVFERTIGRLVRVSKQAISLLS</sequence>
<name>A0A7Y4B184_VIBAL</name>
<dbReference type="AlphaFoldDB" id="A0A7Y4B184"/>
<dbReference type="EMBL" id="VTYF01000003">
    <property type="protein sequence ID" value="NOI08839.1"/>
    <property type="molecule type" value="Genomic_DNA"/>
</dbReference>
<evidence type="ECO:0000313" key="2">
    <source>
        <dbReference type="EMBL" id="NOI08839.1"/>
    </source>
</evidence>
<dbReference type="SUPFAM" id="SSF53474">
    <property type="entry name" value="alpha/beta-Hydrolases"/>
    <property type="match status" value="1"/>
</dbReference>